<gene>
    <name evidence="1" type="ORF">AGERDE_LOCUS9761</name>
</gene>
<name>A0A9N9CWE8_9GLOM</name>
<feature type="non-terminal residue" evidence="1">
    <location>
        <position position="1"/>
    </location>
</feature>
<evidence type="ECO:0000313" key="2">
    <source>
        <dbReference type="Proteomes" id="UP000789831"/>
    </source>
</evidence>
<keyword evidence="2" id="KW-1185">Reference proteome</keyword>
<accession>A0A9N9CWE8</accession>
<dbReference type="InterPro" id="IPR015915">
    <property type="entry name" value="Kelch-typ_b-propeller"/>
</dbReference>
<reference evidence="1" key="1">
    <citation type="submission" date="2021-06" db="EMBL/GenBank/DDBJ databases">
        <authorList>
            <person name="Kallberg Y."/>
            <person name="Tangrot J."/>
            <person name="Rosling A."/>
        </authorList>
    </citation>
    <scope>NUCLEOTIDE SEQUENCE</scope>
    <source>
        <strain evidence="1">MT106</strain>
    </source>
</reference>
<dbReference type="AlphaFoldDB" id="A0A9N9CWE8"/>
<sequence>MGTSVVYGTKIFNFGGRKQLNPDIVQYDVMENLYSLLSFENSPNGRRGLNSAIDQKGRWHIYSGSNGTSDEYNLTPITDQN</sequence>
<organism evidence="1 2">
    <name type="scientific">Ambispora gerdemannii</name>
    <dbReference type="NCBI Taxonomy" id="144530"/>
    <lineage>
        <taxon>Eukaryota</taxon>
        <taxon>Fungi</taxon>
        <taxon>Fungi incertae sedis</taxon>
        <taxon>Mucoromycota</taxon>
        <taxon>Glomeromycotina</taxon>
        <taxon>Glomeromycetes</taxon>
        <taxon>Archaeosporales</taxon>
        <taxon>Ambisporaceae</taxon>
        <taxon>Ambispora</taxon>
    </lineage>
</organism>
<evidence type="ECO:0000313" key="1">
    <source>
        <dbReference type="EMBL" id="CAG8614519.1"/>
    </source>
</evidence>
<protein>
    <submittedName>
        <fullName evidence="1">12030_t:CDS:1</fullName>
    </submittedName>
</protein>
<dbReference type="OrthoDB" id="45365at2759"/>
<comment type="caution">
    <text evidence="1">The sequence shown here is derived from an EMBL/GenBank/DDBJ whole genome shotgun (WGS) entry which is preliminary data.</text>
</comment>
<dbReference type="SUPFAM" id="SSF117281">
    <property type="entry name" value="Kelch motif"/>
    <property type="match status" value="1"/>
</dbReference>
<proteinExistence type="predicted"/>
<dbReference type="EMBL" id="CAJVPL010002584">
    <property type="protein sequence ID" value="CAG8614519.1"/>
    <property type="molecule type" value="Genomic_DNA"/>
</dbReference>
<dbReference type="Proteomes" id="UP000789831">
    <property type="component" value="Unassembled WGS sequence"/>
</dbReference>